<dbReference type="Proteomes" id="UP001148629">
    <property type="component" value="Unassembled WGS sequence"/>
</dbReference>
<reference evidence="1" key="1">
    <citation type="submission" date="2022-08" db="EMBL/GenBank/DDBJ databases">
        <title>Genome Sequence of Fusarium decemcellulare.</title>
        <authorList>
            <person name="Buettner E."/>
        </authorList>
    </citation>
    <scope>NUCLEOTIDE SEQUENCE</scope>
    <source>
        <strain evidence="1">Babe19</strain>
    </source>
</reference>
<evidence type="ECO:0000313" key="1">
    <source>
        <dbReference type="EMBL" id="KAJ3530637.1"/>
    </source>
</evidence>
<keyword evidence="2" id="KW-1185">Reference proteome</keyword>
<accession>A0ACC1S2J7</accession>
<evidence type="ECO:0000313" key="2">
    <source>
        <dbReference type="Proteomes" id="UP001148629"/>
    </source>
</evidence>
<gene>
    <name evidence="1" type="ORF">NM208_g9239</name>
</gene>
<sequence>MPNTDGPASAVRALRNTFGDTKPPDISRKITACVACRKQKIKCHMRDSKPPCTRCHKRGLSCVVNRSLQMLLESDVVWKQSLESKVQKLQDAIQTIVNHTTGLPAELIQQFQPGHVDYAPELSIHDGVGDDGTAIRRAQGNAIDDQSQQQETRLVSPSSSEHDINPNQQGSHWGIVMDLESGPGDIPGFYMSRTLQTEQSSGSTSTQLDDIISRGIISLENAQTYFDKYQNRLDHFPYRVLGDYTKASLNRIRETSSLLTAAVCTVGALHCHSTPSSATDFDHCYQEFISEAARQSFSKECTVDKVRALCIGAFWLGDLSWTLVGSAVRMATELQLHKSMVRALQGDRVHYLRARLYLLVYACDHHFSIAFGRPPLTRECETIRNARRFLECEHATEDDARLVSQVLRWSLCSNIFDTFGVHSDRPLSDAQVPHLRRFNIALDTLRAEWADSFNPNPHVGNYPRKGVGLQYHFAKLYLCSHAFRGAGGAASSRAPDAALELEEVVNSAVLSASSIIRNVLADIEMQAHLDGLPIYFDTMIAFAAVFLLKLPSNKFSEFGRPNMKEIGNLVEQLVVTLNRVTSTMNPQHLLVRITKGIDGLLQRCHPHSLANAQKQGQGTGPPQLDLGIDPPSTNNVLPTGGQDGQSNLLSGDDLATGPTDFDAWFMGEYDFLLDQHMDFSLDSGNADGLFASGFNNTSNGL</sequence>
<dbReference type="EMBL" id="JANRMS010001148">
    <property type="protein sequence ID" value="KAJ3530637.1"/>
    <property type="molecule type" value="Genomic_DNA"/>
</dbReference>
<protein>
    <submittedName>
        <fullName evidence="1">Uncharacterized protein</fullName>
    </submittedName>
</protein>
<proteinExistence type="predicted"/>
<name>A0ACC1S2J7_9HYPO</name>
<comment type="caution">
    <text evidence="1">The sequence shown here is derived from an EMBL/GenBank/DDBJ whole genome shotgun (WGS) entry which is preliminary data.</text>
</comment>
<organism evidence="1 2">
    <name type="scientific">Fusarium decemcellulare</name>
    <dbReference type="NCBI Taxonomy" id="57161"/>
    <lineage>
        <taxon>Eukaryota</taxon>
        <taxon>Fungi</taxon>
        <taxon>Dikarya</taxon>
        <taxon>Ascomycota</taxon>
        <taxon>Pezizomycotina</taxon>
        <taxon>Sordariomycetes</taxon>
        <taxon>Hypocreomycetidae</taxon>
        <taxon>Hypocreales</taxon>
        <taxon>Nectriaceae</taxon>
        <taxon>Fusarium</taxon>
        <taxon>Fusarium decemcellulare species complex</taxon>
    </lineage>
</organism>